<evidence type="ECO:0000313" key="3">
    <source>
        <dbReference type="EMBL" id="NDV00750.1"/>
    </source>
</evidence>
<accession>A0A6B2JRZ1</accession>
<feature type="domain" description="DUF1206" evidence="2">
    <location>
        <begin position="85"/>
        <end position="156"/>
    </location>
</feature>
<organism evidence="3 4">
    <name type="scientific">Pseudoroseicyclus tamaricis</name>
    <dbReference type="NCBI Taxonomy" id="2705421"/>
    <lineage>
        <taxon>Bacteria</taxon>
        <taxon>Pseudomonadati</taxon>
        <taxon>Pseudomonadota</taxon>
        <taxon>Alphaproteobacteria</taxon>
        <taxon>Rhodobacterales</taxon>
        <taxon>Paracoccaceae</taxon>
        <taxon>Pseudoroseicyclus</taxon>
    </lineage>
</organism>
<feature type="transmembrane region" description="Helical" evidence="1">
    <location>
        <begin position="220"/>
        <end position="242"/>
    </location>
</feature>
<protein>
    <submittedName>
        <fullName evidence="3">DUF1206 domain-containing protein</fullName>
    </submittedName>
</protein>
<name>A0A6B2JRZ1_9RHOB</name>
<proteinExistence type="predicted"/>
<dbReference type="EMBL" id="JAAGAB010000002">
    <property type="protein sequence ID" value="NDV00750.1"/>
    <property type="molecule type" value="Genomic_DNA"/>
</dbReference>
<evidence type="ECO:0000256" key="1">
    <source>
        <dbReference type="SAM" id="Phobius"/>
    </source>
</evidence>
<feature type="transmembrane region" description="Helical" evidence="1">
    <location>
        <begin position="42"/>
        <end position="61"/>
    </location>
</feature>
<feature type="domain" description="DUF1206" evidence="2">
    <location>
        <begin position="178"/>
        <end position="247"/>
    </location>
</feature>
<gene>
    <name evidence="3" type="ORF">GZA08_07180</name>
</gene>
<evidence type="ECO:0000259" key="2">
    <source>
        <dbReference type="Pfam" id="PF06724"/>
    </source>
</evidence>
<keyword evidence="4" id="KW-1185">Reference proteome</keyword>
<dbReference type="AlphaFoldDB" id="A0A6B2JRZ1"/>
<dbReference type="InterPro" id="IPR009597">
    <property type="entry name" value="DUF1206"/>
</dbReference>
<keyword evidence="1" id="KW-0812">Transmembrane</keyword>
<feature type="transmembrane region" description="Helical" evidence="1">
    <location>
        <begin position="134"/>
        <end position="152"/>
    </location>
</feature>
<keyword evidence="1" id="KW-0472">Membrane</keyword>
<sequence length="273" mass="28533">MRAGYAGRGLVYLVVAGFGFWSVVQGGEAEGTQDVMERLDGGWSTFILLLIALGMFAYFIWRIVDAIWDLEAYGSGGKGIVARLGMCVTGLAHLGIGVLAVTALISSAGSSGSGSGSGSSGILSDIMAAPGGRWAVGIAGLLTIAAGVYYIVKAVKEKYREHLRANRFTMDFNWALKAGVAAQGVVVGIIGLLITLAALQHDPSQAGGVGSAFDWLYAQPYGRVLVGLLCLGLLGFSLFCFVNAAYRIVPKAADENIESVAIRARSKAKQMTS</sequence>
<dbReference type="Proteomes" id="UP000474757">
    <property type="component" value="Unassembled WGS sequence"/>
</dbReference>
<comment type="caution">
    <text evidence="3">The sequence shown here is derived from an EMBL/GenBank/DDBJ whole genome shotgun (WGS) entry which is preliminary data.</text>
</comment>
<reference evidence="3 4" key="1">
    <citation type="submission" date="2020-02" db="EMBL/GenBank/DDBJ databases">
        <title>Pseudoroseicyclus tamarix, sp. nov., isolated from offshore sediment of a Tamarix chinensis forest.</title>
        <authorList>
            <person name="Gai Y."/>
        </authorList>
    </citation>
    <scope>NUCLEOTIDE SEQUENCE [LARGE SCALE GENOMIC DNA]</scope>
    <source>
        <strain evidence="3 4">CLL3-39</strain>
    </source>
</reference>
<feature type="domain" description="DUF1206" evidence="2">
    <location>
        <begin position="3"/>
        <end position="69"/>
    </location>
</feature>
<evidence type="ECO:0000313" key="4">
    <source>
        <dbReference type="Proteomes" id="UP000474757"/>
    </source>
</evidence>
<feature type="transmembrane region" description="Helical" evidence="1">
    <location>
        <begin position="172"/>
        <end position="200"/>
    </location>
</feature>
<keyword evidence="1" id="KW-1133">Transmembrane helix</keyword>
<feature type="transmembrane region" description="Helical" evidence="1">
    <location>
        <begin position="81"/>
        <end position="105"/>
    </location>
</feature>
<dbReference type="Pfam" id="PF06724">
    <property type="entry name" value="DUF1206"/>
    <property type="match status" value="3"/>
</dbReference>